<evidence type="ECO:0000256" key="1">
    <source>
        <dbReference type="HAMAP-Rule" id="MF_00934"/>
    </source>
</evidence>
<dbReference type="GO" id="GO:0070475">
    <property type="term" value="P:rRNA base methylation"/>
    <property type="evidence" value="ECO:0007669"/>
    <property type="project" value="UniProtKB-UniRule"/>
</dbReference>
<keyword evidence="1" id="KW-0808">Transferase</keyword>
<dbReference type="Pfam" id="PF04378">
    <property type="entry name" value="RsmJ"/>
    <property type="match status" value="1"/>
</dbReference>
<dbReference type="OrthoDB" id="9791274at2"/>
<feature type="site" description="Interaction with substrate rRNA" evidence="1">
    <location>
        <position position="3"/>
    </location>
</feature>
<keyword evidence="1" id="KW-0694">RNA-binding</keyword>
<feature type="binding site" evidence="1">
    <location>
        <position position="162"/>
    </location>
    <ligand>
        <name>S-adenosyl-L-methionine</name>
        <dbReference type="ChEBI" id="CHEBI:59789"/>
    </ligand>
</feature>
<feature type="binding site" evidence="1">
    <location>
        <position position="41"/>
    </location>
    <ligand>
        <name>S-adenosyl-L-methionine</name>
        <dbReference type="ChEBI" id="CHEBI:59789"/>
    </ligand>
</feature>
<dbReference type="AlphaFoldDB" id="B4R816"/>
<dbReference type="Proteomes" id="UP000001868">
    <property type="component" value="Chromosome"/>
</dbReference>
<comment type="function">
    <text evidence="1">Specifically methylates the adenine in position 2030 of 23S rRNA.</text>
</comment>
<keyword evidence="1" id="KW-0698">rRNA processing</keyword>
<keyword evidence="1" id="KW-0949">S-adenosyl-L-methionine</keyword>
<reference evidence="2 3" key="1">
    <citation type="journal article" date="2008" name="BMC Genomics">
        <title>Complete genome of Phenylobacterium zucineum - a novel facultative intracellular bacterium isolated from human erythroleukemia cell line K562.</title>
        <authorList>
            <person name="Luo Y."/>
            <person name="Xu X."/>
            <person name="Ding Z."/>
            <person name="Liu Z."/>
            <person name="Zhang B."/>
            <person name="Yan Z."/>
            <person name="Sun J."/>
            <person name="Hu S."/>
            <person name="Hu X."/>
        </authorList>
    </citation>
    <scope>NUCLEOTIDE SEQUENCE [LARGE SCALE GENOMIC DNA]</scope>
    <source>
        <strain evidence="2 3">HLK1</strain>
    </source>
</reference>
<feature type="binding site" evidence="1">
    <location>
        <position position="117"/>
    </location>
    <ligand>
        <name>S-adenosyl-L-methionine</name>
        <dbReference type="ChEBI" id="CHEBI:59789"/>
    </ligand>
</feature>
<dbReference type="KEGG" id="pzu:PHZ_c1135"/>
<dbReference type="HOGENOM" id="CLU_061769_0_0_5"/>
<dbReference type="Gene3D" id="3.40.50.150">
    <property type="entry name" value="Vaccinia Virus protein VP39"/>
    <property type="match status" value="1"/>
</dbReference>
<dbReference type="RefSeq" id="WP_012521695.1">
    <property type="nucleotide sequence ID" value="NC_011144.1"/>
</dbReference>
<feature type="binding site" evidence="1">
    <location>
        <position position="99"/>
    </location>
    <ligand>
        <name>S-adenosyl-L-methionine</name>
        <dbReference type="ChEBI" id="CHEBI:59789"/>
    </ligand>
</feature>
<protein>
    <recommendedName>
        <fullName evidence="1">Ribosomal RNA large subunit methyltransferase J</fullName>
        <ecNumber evidence="1">2.1.1.266</ecNumber>
    </recommendedName>
    <alternativeName>
        <fullName evidence="1">23S rRNA (adenine(2030)-N6)-methyltransferase</fullName>
    </alternativeName>
    <alternativeName>
        <fullName evidence="1">23S rRNA m6A2030 methyltransferase</fullName>
    </alternativeName>
</protein>
<dbReference type="InterPro" id="IPR029063">
    <property type="entry name" value="SAM-dependent_MTases_sf"/>
</dbReference>
<keyword evidence="1" id="KW-0489">Methyltransferase</keyword>
<dbReference type="HAMAP" id="MF_00934">
    <property type="entry name" value="23SrRNA_methyltr_J"/>
    <property type="match status" value="1"/>
</dbReference>
<dbReference type="GO" id="GO:0003723">
    <property type="term" value="F:RNA binding"/>
    <property type="evidence" value="ECO:0007669"/>
    <property type="project" value="UniProtKB-UniRule"/>
</dbReference>
<dbReference type="PANTHER" id="PTHR37426">
    <property type="entry name" value="RIBOSOMAL RNA LARGE SUBUNIT METHYLTRANSFERASE J"/>
    <property type="match status" value="1"/>
</dbReference>
<evidence type="ECO:0000313" key="3">
    <source>
        <dbReference type="Proteomes" id="UP000001868"/>
    </source>
</evidence>
<name>B4R816_PHEZH</name>
<sequence length="275" mass="29778">MNYRHAFHAGNFADLVKHAALLRLLARLMEDGRPLTVIDTHAGRGLYDLAGEEARKSGEAEAGIVRLMGAKDAPAAFRPLVQAVAALNGGGPVRRYPGSPWLIAQALRPADRYLACELRKEEHDALRSALKGRANVETLCTDGYRAAVERCPPRGRALLLIDPPFEKPDDYGRIVETLEGARASNPAVQALVWLPLKDLETFDAFLRDLEDAGLPPALVCEARIRPLADPMKMNGCALVLWNGPDLATDLADICGWVAQALGDGGASRVYRLPSS</sequence>
<comment type="catalytic activity">
    <reaction evidence="1">
        <text>adenosine(2030) in 23S rRNA + S-adenosyl-L-methionine = N(6)-methyladenosine(2030) in 23S rRNA + S-adenosyl-L-homocysteine + H(+)</text>
        <dbReference type="Rhea" id="RHEA:43736"/>
        <dbReference type="Rhea" id="RHEA-COMP:10668"/>
        <dbReference type="Rhea" id="RHEA-COMP:10669"/>
        <dbReference type="ChEBI" id="CHEBI:15378"/>
        <dbReference type="ChEBI" id="CHEBI:57856"/>
        <dbReference type="ChEBI" id="CHEBI:59789"/>
        <dbReference type="ChEBI" id="CHEBI:74411"/>
        <dbReference type="ChEBI" id="CHEBI:74449"/>
        <dbReference type="EC" id="2.1.1.266"/>
    </reaction>
</comment>
<feature type="binding site" evidence="1">
    <location>
        <position position="18"/>
    </location>
    <ligand>
        <name>S-adenosyl-L-methionine</name>
        <dbReference type="ChEBI" id="CHEBI:59789"/>
    </ligand>
</feature>
<comment type="subunit">
    <text evidence="1">Monomer.</text>
</comment>
<dbReference type="SUPFAM" id="SSF53335">
    <property type="entry name" value="S-adenosyl-L-methionine-dependent methyltransferases"/>
    <property type="match status" value="1"/>
</dbReference>
<comment type="similarity">
    <text evidence="1">Belongs to the RlmJ family.</text>
</comment>
<evidence type="ECO:0000313" key="2">
    <source>
        <dbReference type="EMBL" id="ACG77549.1"/>
    </source>
</evidence>
<dbReference type="EC" id="2.1.1.266" evidence="1"/>
<dbReference type="eggNOG" id="COG2961">
    <property type="taxonomic scope" value="Bacteria"/>
</dbReference>
<keyword evidence="3" id="KW-1185">Reference proteome</keyword>
<feature type="active site" description="Proton acceptor" evidence="1">
    <location>
        <position position="162"/>
    </location>
</feature>
<dbReference type="GO" id="GO:0036307">
    <property type="term" value="F:23S rRNA (adenine(2030)-N(6))-methyltransferase activity"/>
    <property type="evidence" value="ECO:0007669"/>
    <property type="project" value="UniProtKB-UniRule"/>
</dbReference>
<feature type="binding site" evidence="1">
    <location>
        <begin position="142"/>
        <end position="143"/>
    </location>
    <ligand>
        <name>S-adenosyl-L-methionine</name>
        <dbReference type="ChEBI" id="CHEBI:59789"/>
    </ligand>
</feature>
<dbReference type="EMBL" id="CP000747">
    <property type="protein sequence ID" value="ACG77549.1"/>
    <property type="molecule type" value="Genomic_DNA"/>
</dbReference>
<dbReference type="GO" id="GO:0005829">
    <property type="term" value="C:cytosol"/>
    <property type="evidence" value="ECO:0007669"/>
    <property type="project" value="TreeGrafter"/>
</dbReference>
<accession>B4R816</accession>
<gene>
    <name evidence="1" type="primary">rlmJ</name>
    <name evidence="2" type="ordered locus">PHZ_c1135</name>
</gene>
<proteinExistence type="inferred from homology"/>
<dbReference type="InterPro" id="IPR007473">
    <property type="entry name" value="RlmJ"/>
</dbReference>
<organism evidence="2 3">
    <name type="scientific">Phenylobacterium zucineum (strain HLK1)</name>
    <dbReference type="NCBI Taxonomy" id="450851"/>
    <lineage>
        <taxon>Bacteria</taxon>
        <taxon>Pseudomonadati</taxon>
        <taxon>Pseudomonadota</taxon>
        <taxon>Alphaproteobacteria</taxon>
        <taxon>Caulobacterales</taxon>
        <taxon>Caulobacteraceae</taxon>
        <taxon>Phenylobacterium</taxon>
    </lineage>
</organism>
<dbReference type="PANTHER" id="PTHR37426:SF1">
    <property type="entry name" value="RIBOSOMAL RNA LARGE SUBUNIT METHYLTRANSFERASE J"/>
    <property type="match status" value="1"/>
</dbReference>